<reference evidence="1" key="1">
    <citation type="submission" date="2018-02" db="EMBL/GenBank/DDBJ databases">
        <title>Rhizophora mucronata_Transcriptome.</title>
        <authorList>
            <person name="Meera S.P."/>
            <person name="Sreeshan A."/>
            <person name="Augustine A."/>
        </authorList>
    </citation>
    <scope>NUCLEOTIDE SEQUENCE</scope>
    <source>
        <tissue evidence="1">Leaf</tissue>
    </source>
</reference>
<organism evidence="1">
    <name type="scientific">Rhizophora mucronata</name>
    <name type="common">Asiatic mangrove</name>
    <dbReference type="NCBI Taxonomy" id="61149"/>
    <lineage>
        <taxon>Eukaryota</taxon>
        <taxon>Viridiplantae</taxon>
        <taxon>Streptophyta</taxon>
        <taxon>Embryophyta</taxon>
        <taxon>Tracheophyta</taxon>
        <taxon>Spermatophyta</taxon>
        <taxon>Magnoliopsida</taxon>
        <taxon>eudicotyledons</taxon>
        <taxon>Gunneridae</taxon>
        <taxon>Pentapetalae</taxon>
        <taxon>rosids</taxon>
        <taxon>fabids</taxon>
        <taxon>Malpighiales</taxon>
        <taxon>Rhizophoraceae</taxon>
        <taxon>Rhizophora</taxon>
    </lineage>
</organism>
<proteinExistence type="predicted"/>
<accession>A0A2P2M2H0</accession>
<protein>
    <submittedName>
        <fullName evidence="1">Nicotinamide/nicotinic acid mononucleotide adenylyltransferase isoform X2</fullName>
    </submittedName>
</protein>
<keyword evidence="1" id="KW-0548">Nucleotidyltransferase</keyword>
<dbReference type="EMBL" id="GGEC01043924">
    <property type="protein sequence ID" value="MBX24408.1"/>
    <property type="molecule type" value="Transcribed_RNA"/>
</dbReference>
<keyword evidence="1" id="KW-0808">Transferase</keyword>
<dbReference type="EMBL" id="GGEC01043926">
    <property type="protein sequence ID" value="MBX24410.1"/>
    <property type="molecule type" value="Transcribed_RNA"/>
</dbReference>
<sequence length="62" mass="7149">MYFQPQEAIQCPRILDMFGSRKNSSTDRCSILPWNSTSRRSVLAELLLSPSFFRDSLYSVDS</sequence>
<dbReference type="GO" id="GO:0016779">
    <property type="term" value="F:nucleotidyltransferase activity"/>
    <property type="evidence" value="ECO:0007669"/>
    <property type="project" value="UniProtKB-KW"/>
</dbReference>
<dbReference type="AlphaFoldDB" id="A0A2P2M2H0"/>
<name>A0A2P2M2H0_RHIMU</name>
<evidence type="ECO:0000313" key="1">
    <source>
        <dbReference type="EMBL" id="MBX24408.1"/>
    </source>
</evidence>